<evidence type="ECO:0000313" key="3">
    <source>
        <dbReference type="Proteomes" id="UP000268033"/>
    </source>
</evidence>
<dbReference type="OrthoDB" id="9951914at2"/>
<sequence length="71" mass="7162">MFAGLIAATALTLMPVEKPEPVAPVALPVAELALSINKAVAAIDVQNQEPAQSPSVEVAKADVASPLTSAQ</sequence>
<proteinExistence type="predicted"/>
<accession>A0A3N1PAZ1</accession>
<keyword evidence="3" id="KW-1185">Reference proteome</keyword>
<dbReference type="Proteomes" id="UP000268033">
    <property type="component" value="Unassembled WGS sequence"/>
</dbReference>
<comment type="caution">
    <text evidence="2">The sequence shown here is derived from an EMBL/GenBank/DDBJ whole genome shotgun (WGS) entry which is preliminary data.</text>
</comment>
<feature type="region of interest" description="Disordered" evidence="1">
    <location>
        <begin position="48"/>
        <end position="71"/>
    </location>
</feature>
<reference evidence="2 3" key="1">
    <citation type="submission" date="2018-11" db="EMBL/GenBank/DDBJ databases">
        <title>Genomic Encyclopedia of Type Strains, Phase IV (KMG-IV): sequencing the most valuable type-strain genomes for metagenomic binning, comparative biology and taxonomic classification.</title>
        <authorList>
            <person name="Goeker M."/>
        </authorList>
    </citation>
    <scope>NUCLEOTIDE SEQUENCE [LARGE SCALE GENOMIC DNA]</scope>
    <source>
        <strain evidence="2 3">DSM 21945</strain>
    </source>
</reference>
<name>A0A3N1PAZ1_9GAMM</name>
<evidence type="ECO:0000256" key="1">
    <source>
        <dbReference type="SAM" id="MobiDB-lite"/>
    </source>
</evidence>
<dbReference type="AlphaFoldDB" id="A0A3N1PAZ1"/>
<protein>
    <submittedName>
        <fullName evidence="2">Uncharacterized protein</fullName>
    </submittedName>
</protein>
<gene>
    <name evidence="2" type="ORF">EDC28_103145</name>
</gene>
<dbReference type="EMBL" id="RJUL01000003">
    <property type="protein sequence ID" value="ROQ28552.1"/>
    <property type="molecule type" value="Genomic_DNA"/>
</dbReference>
<evidence type="ECO:0000313" key="2">
    <source>
        <dbReference type="EMBL" id="ROQ28552.1"/>
    </source>
</evidence>
<organism evidence="2 3">
    <name type="scientific">Gallaecimonas pentaromativorans</name>
    <dbReference type="NCBI Taxonomy" id="584787"/>
    <lineage>
        <taxon>Bacteria</taxon>
        <taxon>Pseudomonadati</taxon>
        <taxon>Pseudomonadota</taxon>
        <taxon>Gammaproteobacteria</taxon>
        <taxon>Enterobacterales</taxon>
        <taxon>Gallaecimonadaceae</taxon>
        <taxon>Gallaecimonas</taxon>
    </lineage>
</organism>
<dbReference type="RefSeq" id="WP_050657351.1">
    <property type="nucleotide sequence ID" value="NZ_JBLXAC010000001.1"/>
</dbReference>
<dbReference type="STRING" id="584787.GCA_001247655_00282"/>